<protein>
    <submittedName>
        <fullName evidence="3">Kelch domain-containing protein 4 isoform X1</fullName>
    </submittedName>
</protein>
<dbReference type="SUPFAM" id="SSF117281">
    <property type="entry name" value="Kelch motif"/>
    <property type="match status" value="1"/>
</dbReference>
<evidence type="ECO:0000313" key="3">
    <source>
        <dbReference type="RefSeq" id="XP_005093272.1"/>
    </source>
</evidence>
<evidence type="ECO:0000313" key="2">
    <source>
        <dbReference type="Proteomes" id="UP000694888"/>
    </source>
</evidence>
<dbReference type="PANTHER" id="PTHR46063:SF1">
    <property type="entry name" value="KELCH DOMAIN-CONTAINING PROTEIN 4"/>
    <property type="match status" value="1"/>
</dbReference>
<dbReference type="PANTHER" id="PTHR46063">
    <property type="entry name" value="KELCH DOMAIN-CONTAINING PROTEIN"/>
    <property type="match status" value="1"/>
</dbReference>
<reference evidence="3" key="1">
    <citation type="submission" date="2025-08" db="UniProtKB">
        <authorList>
            <consortium name="RefSeq"/>
        </authorList>
    </citation>
    <scope>IDENTIFICATION</scope>
</reference>
<feature type="compositionally biased region" description="Basic residues" evidence="1">
    <location>
        <begin position="1"/>
        <end position="13"/>
    </location>
</feature>
<name>A0ABM0JGN0_APLCA</name>
<dbReference type="InterPro" id="IPR015915">
    <property type="entry name" value="Kelch-typ_b-propeller"/>
</dbReference>
<feature type="compositionally biased region" description="Acidic residues" evidence="1">
    <location>
        <begin position="381"/>
        <end position="410"/>
    </location>
</feature>
<feature type="region of interest" description="Disordered" evidence="1">
    <location>
        <begin position="515"/>
        <end position="575"/>
    </location>
</feature>
<proteinExistence type="predicted"/>
<feature type="compositionally biased region" description="Basic and acidic residues" evidence="1">
    <location>
        <begin position="564"/>
        <end position="575"/>
    </location>
</feature>
<gene>
    <name evidence="3" type="primary">LOC101848500</name>
</gene>
<feature type="compositionally biased region" description="Basic and acidic residues" evidence="1">
    <location>
        <begin position="14"/>
        <end position="38"/>
    </location>
</feature>
<accession>A0ABM0JGN0</accession>
<keyword evidence="2" id="KW-1185">Reference proteome</keyword>
<dbReference type="InterPro" id="IPR052588">
    <property type="entry name" value="Kelch_domain_protein"/>
</dbReference>
<organism evidence="2 3">
    <name type="scientific">Aplysia californica</name>
    <name type="common">California sea hare</name>
    <dbReference type="NCBI Taxonomy" id="6500"/>
    <lineage>
        <taxon>Eukaryota</taxon>
        <taxon>Metazoa</taxon>
        <taxon>Spiralia</taxon>
        <taxon>Lophotrochozoa</taxon>
        <taxon>Mollusca</taxon>
        <taxon>Gastropoda</taxon>
        <taxon>Heterobranchia</taxon>
        <taxon>Euthyneura</taxon>
        <taxon>Tectipleura</taxon>
        <taxon>Aplysiida</taxon>
        <taxon>Aplysioidea</taxon>
        <taxon>Aplysiidae</taxon>
        <taxon>Aplysia</taxon>
    </lineage>
</organism>
<feature type="compositionally biased region" description="Acidic residues" evidence="1">
    <location>
        <begin position="545"/>
        <end position="561"/>
    </location>
</feature>
<dbReference type="Gene3D" id="2.120.10.80">
    <property type="entry name" value="Kelch-type beta propeller"/>
    <property type="match status" value="1"/>
</dbReference>
<evidence type="ECO:0000256" key="1">
    <source>
        <dbReference type="SAM" id="MobiDB-lite"/>
    </source>
</evidence>
<sequence length="618" mass="70430">MGKKNKKDKKGKGKEKTEQKAEKKAEKRSKKELEGKGEDDIEKLLAEFQEQDRKRVQVTEEKCGAPPPRCNASFVAHTDKEELLLFGGEYFTGNKMFVYNDLFVYQIRKQEWLKVSVPNAPPPRSAHQAVVVSQQNGQMWLFGGEFSSHSQAQFYHYKDLWVLHLKEKRWEQVKAPGGPSARSGHRMMALKKQILVFGGFHDNTRDYKYFNDVYSFNLETYTWSLLKPSGTGPSPRSGCVFLPVSDTGRAVVYGGYSKERVKRDVDKGTTHTDMFVLAPEKKRDGVPDHEQRWKWQSVKQSGLKPSARSGMTGVLGTNNKAYLFGGVYDEEDEDEFLEGAFFNELWMLDLERLKWFSVQLKDLKQNTGDRKKRRRKKKEDNGDENEDSEDGEEEEEEEDDEEDDEDDEMEVTQQGVENLDIQTPGAQAEESVFKVTMAAPSSSNANTGNDASSDCAMEVDSFWPSRRMNTALAVKSGQLYMYGGVFEEGDRQLTLSDMYSLDVQRPNAWNVLAAEDPRLQEWHDSDSDDDDGKDGEGATASGGKEDEDSDEDSDESMEITFDDAPSRREGEGIGDYFERSKEYWMSKAREIFEEDGEVISDRRLLRFAKEVCEEACGK</sequence>
<dbReference type="Proteomes" id="UP000694888">
    <property type="component" value="Unplaced"/>
</dbReference>
<feature type="compositionally biased region" description="Basic and acidic residues" evidence="1">
    <location>
        <begin position="515"/>
        <end position="525"/>
    </location>
</feature>
<dbReference type="RefSeq" id="XP_005093272.1">
    <property type="nucleotide sequence ID" value="XM_005093215.3"/>
</dbReference>
<dbReference type="GeneID" id="101848500"/>
<dbReference type="Pfam" id="PF24681">
    <property type="entry name" value="Kelch_KLHDC2_KLHL20_DRC7"/>
    <property type="match status" value="1"/>
</dbReference>
<feature type="region of interest" description="Disordered" evidence="1">
    <location>
        <begin position="366"/>
        <end position="425"/>
    </location>
</feature>
<feature type="compositionally biased region" description="Polar residues" evidence="1">
    <location>
        <begin position="411"/>
        <end position="425"/>
    </location>
</feature>
<feature type="region of interest" description="Disordered" evidence="1">
    <location>
        <begin position="1"/>
        <end position="38"/>
    </location>
</feature>